<evidence type="ECO:0000313" key="7">
    <source>
        <dbReference type="EMBL" id="MFC3703858.1"/>
    </source>
</evidence>
<dbReference type="SUPFAM" id="SSF53613">
    <property type="entry name" value="Ribokinase-like"/>
    <property type="match status" value="1"/>
</dbReference>
<evidence type="ECO:0000256" key="5">
    <source>
        <dbReference type="ARBA" id="ARBA00022840"/>
    </source>
</evidence>
<evidence type="ECO:0000313" key="8">
    <source>
        <dbReference type="Proteomes" id="UP001595613"/>
    </source>
</evidence>
<dbReference type="Gene3D" id="3.40.1190.20">
    <property type="match status" value="1"/>
</dbReference>
<protein>
    <submittedName>
        <fullName evidence="7">PfkB family carbohydrate kinase</fullName>
    </submittedName>
</protein>
<name>A0ABV7X038_9HYPH</name>
<keyword evidence="8" id="KW-1185">Reference proteome</keyword>
<evidence type="ECO:0000256" key="1">
    <source>
        <dbReference type="ARBA" id="ARBA00010688"/>
    </source>
</evidence>
<dbReference type="Proteomes" id="UP001595613">
    <property type="component" value="Unassembled WGS sequence"/>
</dbReference>
<keyword evidence="3" id="KW-0547">Nucleotide-binding</keyword>
<organism evidence="7 8">
    <name type="scientific">Devosia honganensis</name>
    <dbReference type="NCBI Taxonomy" id="1610527"/>
    <lineage>
        <taxon>Bacteria</taxon>
        <taxon>Pseudomonadati</taxon>
        <taxon>Pseudomonadota</taxon>
        <taxon>Alphaproteobacteria</taxon>
        <taxon>Hyphomicrobiales</taxon>
        <taxon>Devosiaceae</taxon>
        <taxon>Devosia</taxon>
    </lineage>
</organism>
<evidence type="ECO:0000256" key="4">
    <source>
        <dbReference type="ARBA" id="ARBA00022777"/>
    </source>
</evidence>
<evidence type="ECO:0000256" key="2">
    <source>
        <dbReference type="ARBA" id="ARBA00022679"/>
    </source>
</evidence>
<dbReference type="InterPro" id="IPR002173">
    <property type="entry name" value="Carboh/pur_kinase_PfkB_CS"/>
</dbReference>
<accession>A0ABV7X038</accession>
<feature type="domain" description="Carbohydrate kinase PfkB" evidence="6">
    <location>
        <begin position="16"/>
        <end position="315"/>
    </location>
</feature>
<gene>
    <name evidence="7" type="ORF">ACFOOL_03705</name>
</gene>
<keyword evidence="5" id="KW-0067">ATP-binding</keyword>
<keyword evidence="2" id="KW-0808">Transferase</keyword>
<dbReference type="GO" id="GO:0016301">
    <property type="term" value="F:kinase activity"/>
    <property type="evidence" value="ECO:0007669"/>
    <property type="project" value="UniProtKB-KW"/>
</dbReference>
<dbReference type="InterPro" id="IPR029056">
    <property type="entry name" value="Ribokinase-like"/>
</dbReference>
<comment type="caution">
    <text evidence="7">The sequence shown here is derived from an EMBL/GenBank/DDBJ whole genome shotgun (WGS) entry which is preliminary data.</text>
</comment>
<dbReference type="PROSITE" id="PS00584">
    <property type="entry name" value="PFKB_KINASES_2"/>
    <property type="match status" value="1"/>
</dbReference>
<evidence type="ECO:0000259" key="6">
    <source>
        <dbReference type="Pfam" id="PF00294"/>
    </source>
</evidence>
<dbReference type="EMBL" id="JBHRYD010000001">
    <property type="protein sequence ID" value="MFC3703858.1"/>
    <property type="molecule type" value="Genomic_DNA"/>
</dbReference>
<comment type="similarity">
    <text evidence="1">Belongs to the carbohydrate kinase PfkB family.</text>
</comment>
<dbReference type="Pfam" id="PF00294">
    <property type="entry name" value="PfkB"/>
    <property type="match status" value="1"/>
</dbReference>
<dbReference type="PANTHER" id="PTHR43085:SF1">
    <property type="entry name" value="PSEUDOURIDINE KINASE-RELATED"/>
    <property type="match status" value="1"/>
</dbReference>
<sequence>MARRNSFFEEQGMFVVGGESLIDLVPVSAEPGAERLALAGGSPFNCALALARLGNDTGFLCPISRDEHGDLLLARLAEAGAGVLLGERVEAPTTRAIVTFNARMQASYVFERGADRAFTREGLLAALPQRVELYQIGGFCPIEAEDAVVWSAVVEAALARGAVVSIDINVREKLIGDEAGYRERLSGFLDRAHIVKLSDEDHRWLAPDRTIAAHAAELLGRPNCELVVVTLGEEGSLAFSRRAEARAVIYTPPVFGDTVGAGDSLMAGILTWLAENDALAPGRLPALDDAALAAMLRFGAVVAGLNCAEKGCKPPTRAEVEAVLAEA</sequence>
<evidence type="ECO:0000256" key="3">
    <source>
        <dbReference type="ARBA" id="ARBA00022741"/>
    </source>
</evidence>
<keyword evidence="4 7" id="KW-0418">Kinase</keyword>
<dbReference type="InterPro" id="IPR050306">
    <property type="entry name" value="PfkB_Carbo_kinase"/>
</dbReference>
<proteinExistence type="inferred from homology"/>
<reference evidence="8" key="1">
    <citation type="journal article" date="2019" name="Int. J. Syst. Evol. Microbiol.">
        <title>The Global Catalogue of Microorganisms (GCM) 10K type strain sequencing project: providing services to taxonomists for standard genome sequencing and annotation.</title>
        <authorList>
            <consortium name="The Broad Institute Genomics Platform"/>
            <consortium name="The Broad Institute Genome Sequencing Center for Infectious Disease"/>
            <person name="Wu L."/>
            <person name="Ma J."/>
        </authorList>
    </citation>
    <scope>NUCLEOTIDE SEQUENCE [LARGE SCALE GENOMIC DNA]</scope>
    <source>
        <strain evidence="8">KCTC 42281</strain>
    </source>
</reference>
<dbReference type="RefSeq" id="WP_380094970.1">
    <property type="nucleotide sequence ID" value="NZ_JBHRYD010000001.1"/>
</dbReference>
<dbReference type="InterPro" id="IPR011611">
    <property type="entry name" value="PfkB_dom"/>
</dbReference>
<dbReference type="PANTHER" id="PTHR43085">
    <property type="entry name" value="HEXOKINASE FAMILY MEMBER"/>
    <property type="match status" value="1"/>
</dbReference>